<protein>
    <submittedName>
        <fullName evidence="3">DUF1189 domain-containing protein</fullName>
    </submittedName>
</protein>
<name>A0A0W0W4Q3_9GAMM</name>
<dbReference type="EMBL" id="LNYH01000052">
    <property type="protein sequence ID" value="KTD26886.1"/>
    <property type="molecule type" value="Genomic_DNA"/>
</dbReference>
<dbReference type="STRING" id="454.Lisr_1097"/>
<feature type="transmembrane region" description="Helical" evidence="1">
    <location>
        <begin position="188"/>
        <end position="216"/>
    </location>
</feature>
<reference evidence="2 4" key="1">
    <citation type="submission" date="2015-11" db="EMBL/GenBank/DDBJ databases">
        <title>Genomic analysis of 38 Legionella species identifies large and diverse effector repertoires.</title>
        <authorList>
            <person name="Burstein D."/>
            <person name="Amaro F."/>
            <person name="Zusman T."/>
            <person name="Lifshitz Z."/>
            <person name="Cohen O."/>
            <person name="Gilbert J.A."/>
            <person name="Pupko T."/>
            <person name="Shuman H.A."/>
            <person name="Segal G."/>
        </authorList>
    </citation>
    <scope>NUCLEOTIDE SEQUENCE [LARGE SCALE GENOMIC DNA]</scope>
    <source>
        <strain evidence="2 4">Bercovier 4</strain>
    </source>
</reference>
<dbReference type="OrthoDB" id="5634905at2"/>
<evidence type="ECO:0000313" key="4">
    <source>
        <dbReference type="Proteomes" id="UP000054761"/>
    </source>
</evidence>
<sequence length="291" mass="33623">MKKEKAGLKPIDKPVFGYWQALYRAFYSSRLYIDVGKRWKGFGFLYLLLVIVLFSIPLTVQTIAYFNRFYTQQIVEPLRKIPTLYIQNGEVNFDKPMPYFVKNEKGKVQVIIDTTGTISNLSQNYPEASILITKNKLYFRTPQSPLQYTLQDSSDSQSVYVEKLDKNMNQVFNGEEWLKNSQVISLKYLFIALVPPVVIGFFYVMFAIFIPVLALLGQVFSQVFFTFKISFKQSCRLLMVAGTPAILFFLVVLSLPIRIPAAGLILLIILSIYFAFALMFLKRESRRVVRQ</sequence>
<organism evidence="2 4">
    <name type="scientific">Legionella israelensis</name>
    <dbReference type="NCBI Taxonomy" id="454"/>
    <lineage>
        <taxon>Bacteria</taxon>
        <taxon>Pseudomonadati</taxon>
        <taxon>Pseudomonadota</taxon>
        <taxon>Gammaproteobacteria</taxon>
        <taxon>Legionellales</taxon>
        <taxon>Legionellaceae</taxon>
        <taxon>Legionella</taxon>
    </lineage>
</organism>
<evidence type="ECO:0000313" key="3">
    <source>
        <dbReference type="EMBL" id="QBR84287.1"/>
    </source>
</evidence>
<evidence type="ECO:0000313" key="2">
    <source>
        <dbReference type="EMBL" id="KTD26886.1"/>
    </source>
</evidence>
<dbReference type="Pfam" id="PF06691">
    <property type="entry name" value="DUF1189"/>
    <property type="match status" value="1"/>
</dbReference>
<dbReference type="RefSeq" id="WP_058501453.1">
    <property type="nucleotide sequence ID" value="NZ_CAAAJA010000001.1"/>
</dbReference>
<proteinExistence type="predicted"/>
<keyword evidence="4" id="KW-1185">Reference proteome</keyword>
<keyword evidence="1" id="KW-0812">Transmembrane</keyword>
<feature type="transmembrane region" description="Helical" evidence="1">
    <location>
        <begin position="237"/>
        <end position="255"/>
    </location>
</feature>
<evidence type="ECO:0000313" key="5">
    <source>
        <dbReference type="Proteomes" id="UP000295517"/>
    </source>
</evidence>
<dbReference type="AlphaFoldDB" id="A0A0W0W4Q3"/>
<feature type="transmembrane region" description="Helical" evidence="1">
    <location>
        <begin position="44"/>
        <end position="66"/>
    </location>
</feature>
<dbReference type="Proteomes" id="UP000054761">
    <property type="component" value="Unassembled WGS sequence"/>
</dbReference>
<feature type="transmembrane region" description="Helical" evidence="1">
    <location>
        <begin position="261"/>
        <end position="281"/>
    </location>
</feature>
<dbReference type="PATRIC" id="fig|454.4.peg.1176"/>
<gene>
    <name evidence="3" type="ORF">E3983_07885</name>
    <name evidence="2" type="ORF">Lisr_1097</name>
</gene>
<keyword evidence="1" id="KW-1133">Transmembrane helix</keyword>
<evidence type="ECO:0000256" key="1">
    <source>
        <dbReference type="SAM" id="Phobius"/>
    </source>
</evidence>
<dbReference type="Proteomes" id="UP000295517">
    <property type="component" value="Chromosome"/>
</dbReference>
<dbReference type="EMBL" id="CP038254">
    <property type="protein sequence ID" value="QBR84287.1"/>
    <property type="molecule type" value="Genomic_DNA"/>
</dbReference>
<accession>A0A0W0W4Q3</accession>
<dbReference type="InterPro" id="IPR009574">
    <property type="entry name" value="DUF1189"/>
</dbReference>
<keyword evidence="1" id="KW-0472">Membrane</keyword>
<reference evidence="3 5" key="2">
    <citation type="submission" date="2019-03" db="EMBL/GenBank/DDBJ databases">
        <title>Diverse conjugative elements silence natural transformation in Legionella species.</title>
        <authorList>
            <person name="Durieux I."/>
            <person name="Ginevra C."/>
            <person name="Attaiech L."/>
            <person name="Picq K."/>
            <person name="Juan P.A."/>
            <person name="Jarraud S."/>
            <person name="Charpentier X."/>
        </authorList>
    </citation>
    <scope>NUCLEOTIDE SEQUENCE [LARGE SCALE GENOMIC DNA]</scope>
    <source>
        <strain evidence="3 5">HL-0427-4011</strain>
    </source>
</reference>